<proteinExistence type="inferred from homology"/>
<accession>A0A0G1U746</accession>
<name>A0A0G1U746_9BACT</name>
<dbReference type="InterPro" id="IPR036291">
    <property type="entry name" value="NAD(P)-bd_dom_sf"/>
</dbReference>
<dbReference type="Gene3D" id="3.40.50.720">
    <property type="entry name" value="NAD(P)-binding Rossmann-like Domain"/>
    <property type="match status" value="1"/>
</dbReference>
<organism evidence="3 4">
    <name type="scientific">Candidatus Wolfebacteria bacterium GW2011_GWA2_47_9b</name>
    <dbReference type="NCBI Taxonomy" id="1619005"/>
    <lineage>
        <taxon>Bacteria</taxon>
        <taxon>Candidatus Wolfeibacteriota</taxon>
    </lineage>
</organism>
<reference evidence="3 4" key="1">
    <citation type="journal article" date="2015" name="Nature">
        <title>rRNA introns, odd ribosomes, and small enigmatic genomes across a large radiation of phyla.</title>
        <authorList>
            <person name="Brown C.T."/>
            <person name="Hug L.A."/>
            <person name="Thomas B.C."/>
            <person name="Sharon I."/>
            <person name="Castelle C.J."/>
            <person name="Singh A."/>
            <person name="Wilkins M.J."/>
            <person name="Williams K.H."/>
            <person name="Banfield J.F."/>
        </authorList>
    </citation>
    <scope>NUCLEOTIDE SEQUENCE [LARGE SCALE GENOMIC DNA]</scope>
</reference>
<evidence type="ECO:0000256" key="1">
    <source>
        <dbReference type="ARBA" id="ARBA00007637"/>
    </source>
</evidence>
<gene>
    <name evidence="3" type="ORF">UY19_C0007G0027</name>
</gene>
<dbReference type="PANTHER" id="PTHR43000">
    <property type="entry name" value="DTDP-D-GLUCOSE 4,6-DEHYDRATASE-RELATED"/>
    <property type="match status" value="1"/>
</dbReference>
<dbReference type="Proteomes" id="UP000033882">
    <property type="component" value="Unassembled WGS sequence"/>
</dbReference>
<feature type="domain" description="NAD-dependent epimerase/dehydratase" evidence="2">
    <location>
        <begin position="10"/>
        <end position="219"/>
    </location>
</feature>
<evidence type="ECO:0000259" key="2">
    <source>
        <dbReference type="Pfam" id="PF01370"/>
    </source>
</evidence>
<protein>
    <submittedName>
        <fullName evidence="3">NAD-dependent epimerase/dehydratase</fullName>
    </submittedName>
</protein>
<evidence type="ECO:0000313" key="4">
    <source>
        <dbReference type="Proteomes" id="UP000033882"/>
    </source>
</evidence>
<dbReference type="Pfam" id="PF01370">
    <property type="entry name" value="Epimerase"/>
    <property type="match status" value="1"/>
</dbReference>
<sequence>MHKDNKTIHILVTGARGFVGRNLTELFSQDNYVVFAPLRNELNLIDDDAVGVFLKKNNIDVIIHSATTSLSGKTYPLEVCEHNLRMFFNLQKHMTPAIKLINLGSGSEYGRSHWHKKMAEEYFDEHIPEDSHSYSKYLISKYVRDINSEQLVCLRLFGIFGKYEDYRYKFIANAIVKSLLGMPIVINQNVVYDYLYINDLYKIIGHFIHNDSKEKIFNVTPTESIDLVTIANIINELSGNTTEIQVLNPGIGVEYSGDNKKLLSEMGDFKFTSSKAAIAELYAYYRTIQDNLDVDAVGQDLYLNYAKELRSKYFKKEEA</sequence>
<comment type="caution">
    <text evidence="3">The sequence shown here is derived from an EMBL/GenBank/DDBJ whole genome shotgun (WGS) entry which is preliminary data.</text>
</comment>
<evidence type="ECO:0000313" key="3">
    <source>
        <dbReference type="EMBL" id="KKU89941.1"/>
    </source>
</evidence>
<dbReference type="InterPro" id="IPR001509">
    <property type="entry name" value="Epimerase_deHydtase"/>
</dbReference>
<dbReference type="AlphaFoldDB" id="A0A0G1U746"/>
<dbReference type="EMBL" id="LCPB01000007">
    <property type="protein sequence ID" value="KKU89941.1"/>
    <property type="molecule type" value="Genomic_DNA"/>
</dbReference>
<comment type="similarity">
    <text evidence="1">Belongs to the NAD(P)-dependent epimerase/dehydratase family.</text>
</comment>
<dbReference type="SUPFAM" id="SSF51735">
    <property type="entry name" value="NAD(P)-binding Rossmann-fold domains"/>
    <property type="match status" value="1"/>
</dbReference>